<evidence type="ECO:0000256" key="6">
    <source>
        <dbReference type="SAM" id="Phobius"/>
    </source>
</evidence>
<comment type="subcellular location">
    <subcellularLocation>
        <location evidence="1">Membrane</location>
        <topology evidence="1">Multi-pass membrane protein</topology>
    </subcellularLocation>
</comment>
<dbReference type="SUPFAM" id="SSF144091">
    <property type="entry name" value="Rhomboid-like"/>
    <property type="match status" value="1"/>
</dbReference>
<dbReference type="EMBL" id="KN847557">
    <property type="protein sequence ID" value="KIW01098.1"/>
    <property type="molecule type" value="Genomic_DNA"/>
</dbReference>
<dbReference type="Gene3D" id="1.20.1540.10">
    <property type="entry name" value="Rhomboid-like"/>
    <property type="match status" value="1"/>
</dbReference>
<evidence type="ECO:0000256" key="7">
    <source>
        <dbReference type="SAM" id="SignalP"/>
    </source>
</evidence>
<feature type="region of interest" description="Disordered" evidence="5">
    <location>
        <begin position="321"/>
        <end position="361"/>
    </location>
</feature>
<sequence length="361" mass="39175">MARVNLPPLTRSLLITLIAFTLLNAIIQPEYTALGPFTRKGNGSPYISIVPRRSWKYPWTFVTASFVEQNVFGLLVSGLTLFYGGRYLERAWSSAEYAKFILIVGVVPNLLCFLVYIFLYEISGSDKALSATISGSIAIQAAFLVAFKQLVPEHTVSILKGLLRMRVKHFPAVHLCANTLSGVLLGTETAMFLSWLAFFTSWIYLRFYRKTQLLSTTATGEGSTTIKGDASDTFAFAYFFPEPLHTPVAIVADHVYRIVTGLRILTPFSADDIESGNEAAMARAEGGLPNLMNTRRGGGRREEAERRRALALQALDQRLNAAANRQGATSPVSAAVSISAPAPAPATAEAASVSSEAPAKS</sequence>
<dbReference type="PANTHER" id="PTHR13377">
    <property type="entry name" value="PLACENTAL PROTEIN 6"/>
    <property type="match status" value="1"/>
</dbReference>
<dbReference type="HOGENOM" id="CLU_043563_1_0_1"/>
<dbReference type="GO" id="GO:0005794">
    <property type="term" value="C:Golgi apparatus"/>
    <property type="evidence" value="ECO:0007669"/>
    <property type="project" value="TreeGrafter"/>
</dbReference>
<dbReference type="RefSeq" id="XP_016210967.1">
    <property type="nucleotide sequence ID" value="XM_016361147.1"/>
</dbReference>
<dbReference type="InterPro" id="IPR035952">
    <property type="entry name" value="Rhomboid-like_sf"/>
</dbReference>
<proteinExistence type="predicted"/>
<organism evidence="8 9">
    <name type="scientific">Verruconis gallopava</name>
    <dbReference type="NCBI Taxonomy" id="253628"/>
    <lineage>
        <taxon>Eukaryota</taxon>
        <taxon>Fungi</taxon>
        <taxon>Dikarya</taxon>
        <taxon>Ascomycota</taxon>
        <taxon>Pezizomycotina</taxon>
        <taxon>Dothideomycetes</taxon>
        <taxon>Pleosporomycetidae</taxon>
        <taxon>Venturiales</taxon>
        <taxon>Sympoventuriaceae</taxon>
        <taxon>Verruconis</taxon>
    </lineage>
</organism>
<dbReference type="GeneID" id="27315358"/>
<dbReference type="OrthoDB" id="73612at2759"/>
<dbReference type="InterPro" id="IPR013861">
    <property type="entry name" value="TMEM115/Pdh1/Rbl19"/>
</dbReference>
<reference evidence="8 9" key="1">
    <citation type="submission" date="2015-01" db="EMBL/GenBank/DDBJ databases">
        <title>The Genome Sequence of Ochroconis gallopava CBS43764.</title>
        <authorList>
            <consortium name="The Broad Institute Genomics Platform"/>
            <person name="Cuomo C."/>
            <person name="de Hoog S."/>
            <person name="Gorbushina A."/>
            <person name="Stielow B."/>
            <person name="Teixiera M."/>
            <person name="Abouelleil A."/>
            <person name="Chapman S.B."/>
            <person name="Priest M."/>
            <person name="Young S.K."/>
            <person name="Wortman J."/>
            <person name="Nusbaum C."/>
            <person name="Birren B."/>
        </authorList>
    </citation>
    <scope>NUCLEOTIDE SEQUENCE [LARGE SCALE GENOMIC DNA]</scope>
    <source>
        <strain evidence="8 9">CBS 43764</strain>
    </source>
</reference>
<evidence type="ECO:0000256" key="3">
    <source>
        <dbReference type="ARBA" id="ARBA00022989"/>
    </source>
</evidence>
<dbReference type="InParanoid" id="A0A0D2A2W4"/>
<evidence type="ECO:0000256" key="2">
    <source>
        <dbReference type="ARBA" id="ARBA00022692"/>
    </source>
</evidence>
<protein>
    <recommendedName>
        <fullName evidence="10">Peptidase S54 rhomboid domain-containing protein</fullName>
    </recommendedName>
</protein>
<accession>A0A0D2A2W4</accession>
<dbReference type="GO" id="GO:0006890">
    <property type="term" value="P:retrograde vesicle-mediated transport, Golgi to endoplasmic reticulum"/>
    <property type="evidence" value="ECO:0007669"/>
    <property type="project" value="InterPro"/>
</dbReference>
<dbReference type="Pfam" id="PF08551">
    <property type="entry name" value="DUF1751"/>
    <property type="match status" value="1"/>
</dbReference>
<evidence type="ECO:0008006" key="10">
    <source>
        <dbReference type="Google" id="ProtNLM"/>
    </source>
</evidence>
<feature type="transmembrane region" description="Helical" evidence="6">
    <location>
        <begin position="71"/>
        <end position="88"/>
    </location>
</feature>
<dbReference type="FunCoup" id="A0A0D2A2W4">
    <property type="interactions" value="590"/>
</dbReference>
<feature type="chain" id="PRO_5002238131" description="Peptidase S54 rhomboid domain-containing protein" evidence="7">
    <location>
        <begin position="26"/>
        <end position="361"/>
    </location>
</feature>
<dbReference type="SMART" id="SM01160">
    <property type="entry name" value="DUF1751"/>
    <property type="match status" value="1"/>
</dbReference>
<dbReference type="AlphaFoldDB" id="A0A0D2A2W4"/>
<feature type="signal peptide" evidence="7">
    <location>
        <begin position="1"/>
        <end position="25"/>
    </location>
</feature>
<evidence type="ECO:0000313" key="9">
    <source>
        <dbReference type="Proteomes" id="UP000053259"/>
    </source>
</evidence>
<evidence type="ECO:0000256" key="5">
    <source>
        <dbReference type="SAM" id="MobiDB-lite"/>
    </source>
</evidence>
<keyword evidence="9" id="KW-1185">Reference proteome</keyword>
<name>A0A0D2A2W4_9PEZI</name>
<gene>
    <name evidence="8" type="ORF">PV09_07385</name>
</gene>
<dbReference type="Proteomes" id="UP000053259">
    <property type="component" value="Unassembled WGS sequence"/>
</dbReference>
<evidence type="ECO:0000256" key="4">
    <source>
        <dbReference type="ARBA" id="ARBA00023136"/>
    </source>
</evidence>
<keyword evidence="2 6" id="KW-0812">Transmembrane</keyword>
<dbReference type="PANTHER" id="PTHR13377:SF3">
    <property type="entry name" value="TRANSMEMBRANE PROTEIN 115"/>
    <property type="match status" value="1"/>
</dbReference>
<keyword evidence="4 6" id="KW-0472">Membrane</keyword>
<keyword evidence="7" id="KW-0732">Signal</keyword>
<evidence type="ECO:0000313" key="8">
    <source>
        <dbReference type="EMBL" id="KIW01098.1"/>
    </source>
</evidence>
<dbReference type="STRING" id="253628.A0A0D2A2W4"/>
<keyword evidence="3 6" id="KW-1133">Transmembrane helix</keyword>
<feature type="transmembrane region" description="Helical" evidence="6">
    <location>
        <begin position="172"/>
        <end position="205"/>
    </location>
</feature>
<evidence type="ECO:0000256" key="1">
    <source>
        <dbReference type="ARBA" id="ARBA00004141"/>
    </source>
</evidence>
<feature type="transmembrane region" description="Helical" evidence="6">
    <location>
        <begin position="100"/>
        <end position="119"/>
    </location>
</feature>
<dbReference type="GO" id="GO:0016020">
    <property type="term" value="C:membrane"/>
    <property type="evidence" value="ECO:0007669"/>
    <property type="project" value="UniProtKB-SubCell"/>
</dbReference>
<dbReference type="VEuPathDB" id="FungiDB:PV09_07385"/>
<dbReference type="FunFam" id="1.20.1540.10:FF:000004">
    <property type="entry name" value="Transmembrane protein 115"/>
    <property type="match status" value="1"/>
</dbReference>